<name>A0A964WTA9_9HYPH</name>
<dbReference type="AlphaFoldDB" id="A0A964WTA9"/>
<gene>
    <name evidence="1" type="ORF">E4O86_08795</name>
</gene>
<dbReference type="SUPFAM" id="SSF158446">
    <property type="entry name" value="IVS-encoded protein-like"/>
    <property type="match status" value="1"/>
</dbReference>
<sequence>MDEERADPITDYRDLRVWKEAMALAADIYLVTRGFPRDELFGMVSQMRRAAASVPANIAEGFGREQTRPFVHSLRVAQGSLKELETHVLLAERVNLLPAQDAATLGRKCETVGKMLRALIRSLMKRADGF</sequence>
<dbReference type="OrthoDB" id="160990at2"/>
<dbReference type="NCBIfam" id="TIGR02436">
    <property type="entry name" value="four helix bundle protein"/>
    <property type="match status" value="1"/>
</dbReference>
<keyword evidence="2" id="KW-1185">Reference proteome</keyword>
<dbReference type="NCBIfam" id="NF008911">
    <property type="entry name" value="PRK12275.1-2"/>
    <property type="match status" value="1"/>
</dbReference>
<dbReference type="RefSeq" id="WP_161140159.1">
    <property type="nucleotide sequence ID" value="NZ_SPKJ01000022.1"/>
</dbReference>
<dbReference type="CDD" id="cd16377">
    <property type="entry name" value="23S_rRNA_IVP_like"/>
    <property type="match status" value="1"/>
</dbReference>
<dbReference type="InterPro" id="IPR012657">
    <property type="entry name" value="23S_rRNA-intervening_sequence"/>
</dbReference>
<dbReference type="Proteomes" id="UP000773614">
    <property type="component" value="Unassembled WGS sequence"/>
</dbReference>
<reference evidence="1" key="1">
    <citation type="submission" date="2019-03" db="EMBL/GenBank/DDBJ databases">
        <title>Afifella sp. nov., isolated from activated sludge.</title>
        <authorList>
            <person name="Li Q."/>
            <person name="Liu Y."/>
        </authorList>
    </citation>
    <scope>NUCLEOTIDE SEQUENCE</scope>
    <source>
        <strain evidence="1">L72</strain>
    </source>
</reference>
<evidence type="ECO:0000313" key="1">
    <source>
        <dbReference type="EMBL" id="MYZ47808.1"/>
    </source>
</evidence>
<dbReference type="InterPro" id="IPR036583">
    <property type="entry name" value="23S_rRNA_IVS_sf"/>
</dbReference>
<organism evidence="1 2">
    <name type="scientific">Propylenella binzhouense</name>
    <dbReference type="NCBI Taxonomy" id="2555902"/>
    <lineage>
        <taxon>Bacteria</taxon>
        <taxon>Pseudomonadati</taxon>
        <taxon>Pseudomonadota</taxon>
        <taxon>Alphaproteobacteria</taxon>
        <taxon>Hyphomicrobiales</taxon>
        <taxon>Propylenellaceae</taxon>
        <taxon>Propylenella</taxon>
    </lineage>
</organism>
<accession>A0A964WTA9</accession>
<comment type="caution">
    <text evidence="1">The sequence shown here is derived from an EMBL/GenBank/DDBJ whole genome shotgun (WGS) entry which is preliminary data.</text>
</comment>
<dbReference type="EMBL" id="SPKJ01000022">
    <property type="protein sequence ID" value="MYZ47808.1"/>
    <property type="molecule type" value="Genomic_DNA"/>
</dbReference>
<evidence type="ECO:0000313" key="2">
    <source>
        <dbReference type="Proteomes" id="UP000773614"/>
    </source>
</evidence>
<dbReference type="Pfam" id="PF05635">
    <property type="entry name" value="23S_rRNA_IVP"/>
    <property type="match status" value="1"/>
</dbReference>
<dbReference type="PANTHER" id="PTHR38471">
    <property type="entry name" value="FOUR HELIX BUNDLE PROTEIN"/>
    <property type="match status" value="1"/>
</dbReference>
<protein>
    <submittedName>
        <fullName evidence="1">Four helix bundle protein</fullName>
    </submittedName>
</protein>
<proteinExistence type="predicted"/>
<dbReference type="PANTHER" id="PTHR38471:SF2">
    <property type="entry name" value="FOUR HELIX BUNDLE PROTEIN"/>
    <property type="match status" value="1"/>
</dbReference>
<dbReference type="Gene3D" id="1.20.1440.60">
    <property type="entry name" value="23S rRNA-intervening sequence"/>
    <property type="match status" value="1"/>
</dbReference>